<dbReference type="Proteomes" id="UP001193501">
    <property type="component" value="Unassembled WGS sequence"/>
</dbReference>
<keyword evidence="2" id="KW-0805">Transcription regulation</keyword>
<feature type="domain" description="HTH tetR-type" evidence="6">
    <location>
        <begin position="10"/>
        <end position="70"/>
    </location>
</feature>
<dbReference type="PANTHER" id="PTHR30055:SF228">
    <property type="entry name" value="TRANSCRIPTIONAL REGULATOR-RELATED"/>
    <property type="match status" value="1"/>
</dbReference>
<dbReference type="PROSITE" id="PS01081">
    <property type="entry name" value="HTH_TETR_1"/>
    <property type="match status" value="1"/>
</dbReference>
<dbReference type="Pfam" id="PF00440">
    <property type="entry name" value="TetR_N"/>
    <property type="match status" value="1"/>
</dbReference>
<organism evidence="7 8">
    <name type="scientific">Stagnihabitans tardus</name>
    <dbReference type="NCBI Taxonomy" id="2699202"/>
    <lineage>
        <taxon>Bacteria</taxon>
        <taxon>Pseudomonadati</taxon>
        <taxon>Pseudomonadota</taxon>
        <taxon>Alphaproteobacteria</taxon>
        <taxon>Rhodobacterales</taxon>
        <taxon>Paracoccaceae</taxon>
        <taxon>Stagnihabitans</taxon>
    </lineage>
</organism>
<dbReference type="SUPFAM" id="SSF46689">
    <property type="entry name" value="Homeodomain-like"/>
    <property type="match status" value="1"/>
</dbReference>
<dbReference type="InterPro" id="IPR036271">
    <property type="entry name" value="Tet_transcr_reg_TetR-rel_C_sf"/>
</dbReference>
<dbReference type="SUPFAM" id="SSF48498">
    <property type="entry name" value="Tetracyclin repressor-like, C-terminal domain"/>
    <property type="match status" value="1"/>
</dbReference>
<evidence type="ECO:0000259" key="6">
    <source>
        <dbReference type="PROSITE" id="PS50977"/>
    </source>
</evidence>
<keyword evidence="3 5" id="KW-0238">DNA-binding</keyword>
<name>A0AAE5BUK5_9RHOB</name>
<dbReference type="PANTHER" id="PTHR30055">
    <property type="entry name" value="HTH-TYPE TRANSCRIPTIONAL REGULATOR RUTR"/>
    <property type="match status" value="1"/>
</dbReference>
<dbReference type="GO" id="GO:0003700">
    <property type="term" value="F:DNA-binding transcription factor activity"/>
    <property type="evidence" value="ECO:0007669"/>
    <property type="project" value="TreeGrafter"/>
</dbReference>
<accession>A0AAE5BUK5</accession>
<dbReference type="InterPro" id="IPR001647">
    <property type="entry name" value="HTH_TetR"/>
</dbReference>
<dbReference type="InterPro" id="IPR023772">
    <property type="entry name" value="DNA-bd_HTH_TetR-type_CS"/>
</dbReference>
<dbReference type="PRINTS" id="PR00455">
    <property type="entry name" value="HTHTETR"/>
</dbReference>
<evidence type="ECO:0000313" key="8">
    <source>
        <dbReference type="Proteomes" id="UP001193501"/>
    </source>
</evidence>
<evidence type="ECO:0000256" key="3">
    <source>
        <dbReference type="ARBA" id="ARBA00023125"/>
    </source>
</evidence>
<dbReference type="InterPro" id="IPR050109">
    <property type="entry name" value="HTH-type_TetR-like_transc_reg"/>
</dbReference>
<dbReference type="PROSITE" id="PS50977">
    <property type="entry name" value="HTH_TETR_2"/>
    <property type="match status" value="1"/>
</dbReference>
<dbReference type="EMBL" id="JAABNR010000001">
    <property type="protein sequence ID" value="NBZ86208.1"/>
    <property type="molecule type" value="Genomic_DNA"/>
</dbReference>
<dbReference type="Pfam" id="PF13977">
    <property type="entry name" value="TetR_C_6"/>
    <property type="match status" value="1"/>
</dbReference>
<keyword evidence="8" id="KW-1185">Reference proteome</keyword>
<evidence type="ECO:0000256" key="2">
    <source>
        <dbReference type="ARBA" id="ARBA00023015"/>
    </source>
</evidence>
<sequence length="181" mass="19578">MPRFTRLSAEDRRLMLIEAACASMAEDGIAGFTVDRICARAGVSRGLITHHFGSMAGLMAATYAQLYDEDLSEAEGSGLQGLLAMVFDPARFNRSRLNIWLALWQAIANTPELTEEHHSRYGAYVTRVGLALQEAGRPEALAPALIALIDGLSLQHCIDPASMPPEAARQACEAFLALHSP</sequence>
<dbReference type="RefSeq" id="WP_168773002.1">
    <property type="nucleotide sequence ID" value="NZ_JAABNR010000001.1"/>
</dbReference>
<evidence type="ECO:0000256" key="5">
    <source>
        <dbReference type="PROSITE-ProRule" id="PRU00335"/>
    </source>
</evidence>
<reference evidence="7" key="1">
    <citation type="submission" date="2020-01" db="EMBL/GenBank/DDBJ databases">
        <authorList>
            <person name="Chen W.-M."/>
        </authorList>
    </citation>
    <scope>NUCLEOTIDE SEQUENCE</scope>
    <source>
        <strain evidence="7">CYK-10</strain>
    </source>
</reference>
<dbReference type="InterPro" id="IPR039538">
    <property type="entry name" value="BetI_C"/>
</dbReference>
<keyword evidence="4" id="KW-0804">Transcription</keyword>
<feature type="DNA-binding region" description="H-T-H motif" evidence="5">
    <location>
        <begin position="33"/>
        <end position="52"/>
    </location>
</feature>
<gene>
    <name evidence="7" type="ORF">GV832_01335</name>
</gene>
<evidence type="ECO:0000256" key="4">
    <source>
        <dbReference type="ARBA" id="ARBA00023163"/>
    </source>
</evidence>
<protein>
    <submittedName>
        <fullName evidence="7">TetR family transcriptional regulator</fullName>
    </submittedName>
</protein>
<dbReference type="InterPro" id="IPR009057">
    <property type="entry name" value="Homeodomain-like_sf"/>
</dbReference>
<dbReference type="AlphaFoldDB" id="A0AAE5BUK5"/>
<dbReference type="Gene3D" id="1.10.357.10">
    <property type="entry name" value="Tetracycline Repressor, domain 2"/>
    <property type="match status" value="1"/>
</dbReference>
<comment type="caution">
    <text evidence="7">The sequence shown here is derived from an EMBL/GenBank/DDBJ whole genome shotgun (WGS) entry which is preliminary data.</text>
</comment>
<evidence type="ECO:0000313" key="7">
    <source>
        <dbReference type="EMBL" id="NBZ86208.1"/>
    </source>
</evidence>
<proteinExistence type="predicted"/>
<evidence type="ECO:0000256" key="1">
    <source>
        <dbReference type="ARBA" id="ARBA00022491"/>
    </source>
</evidence>
<keyword evidence="1" id="KW-0678">Repressor</keyword>
<dbReference type="GO" id="GO:0000976">
    <property type="term" value="F:transcription cis-regulatory region binding"/>
    <property type="evidence" value="ECO:0007669"/>
    <property type="project" value="TreeGrafter"/>
</dbReference>